<dbReference type="Gene3D" id="3.40.50.10240">
    <property type="entry name" value="Thiamin pyrophosphokinase, catalytic domain"/>
    <property type="match status" value="1"/>
</dbReference>
<keyword evidence="1" id="KW-0808">Transferase</keyword>
<comment type="caution">
    <text evidence="7">The sequence shown here is derived from an EMBL/GenBank/DDBJ whole genome shotgun (WGS) entry which is preliminary data.</text>
</comment>
<dbReference type="GO" id="GO:0004788">
    <property type="term" value="F:thiamine diphosphokinase activity"/>
    <property type="evidence" value="ECO:0007669"/>
    <property type="project" value="InterPro"/>
</dbReference>
<dbReference type="GO" id="GO:0030975">
    <property type="term" value="F:thiamine binding"/>
    <property type="evidence" value="ECO:0007669"/>
    <property type="project" value="InterPro"/>
</dbReference>
<dbReference type="Gene3D" id="2.60.120.320">
    <property type="entry name" value="Thiamin pyrophosphokinase, thiamin-binding domain"/>
    <property type="match status" value="1"/>
</dbReference>
<reference evidence="7 8" key="1">
    <citation type="submission" date="2015-09" db="EMBL/GenBank/DDBJ databases">
        <title>Draft genome of the scarab beetle Oryctes borbonicus.</title>
        <authorList>
            <person name="Meyer J.M."/>
            <person name="Markov G.V."/>
            <person name="Baskaran P."/>
            <person name="Herrmann M."/>
            <person name="Sommer R.J."/>
            <person name="Roedelsperger C."/>
        </authorList>
    </citation>
    <scope>NUCLEOTIDE SEQUENCE [LARGE SCALE GENOMIC DNA]</scope>
    <source>
        <strain evidence="7">OB123</strain>
        <tissue evidence="7">Whole animal</tissue>
    </source>
</reference>
<keyword evidence="2" id="KW-0547">Nucleotide-binding</keyword>
<evidence type="ECO:0000256" key="1">
    <source>
        <dbReference type="ARBA" id="ARBA00022679"/>
    </source>
</evidence>
<dbReference type="AlphaFoldDB" id="A0A0T6BC94"/>
<sequence>KIVTNVRSKFLSSKISTFFELLGTMTMTKTWNPCPFLNSAGVGFNYAILILNRPINLPFTKGTVVDLWQNAMVRITVDGGADRWLWWLERNNISNDIIKQPDLITGDMDSIKADTLETFRNLKDCAVVVTEDQSETDYTKALKELKKHSKLHGKQVDFVITITEDSGRFDQIIANINTLFKATSFLPNVDVYIITNEEISWLLWTGSHKIFVSSNVLQYSQWCSLIPFGSSALVTTSGLKWNLSNSALAFGQMVSTSN</sequence>
<dbReference type="PANTHER" id="PTHR13622:SF8">
    <property type="entry name" value="THIAMIN PYROPHOSPHOKINASE 1"/>
    <property type="match status" value="1"/>
</dbReference>
<feature type="domain" description="Thiamin pyrophosphokinase thiamin-binding" evidence="6">
    <location>
        <begin position="208"/>
        <end position="258"/>
    </location>
</feature>
<dbReference type="GO" id="GO:0009229">
    <property type="term" value="P:thiamine diphosphate biosynthetic process"/>
    <property type="evidence" value="ECO:0007669"/>
    <property type="project" value="InterPro"/>
</dbReference>
<evidence type="ECO:0000259" key="5">
    <source>
        <dbReference type="Pfam" id="PF04263"/>
    </source>
</evidence>
<dbReference type="GO" id="GO:0005524">
    <property type="term" value="F:ATP binding"/>
    <property type="evidence" value="ECO:0007669"/>
    <property type="project" value="UniProtKB-KW"/>
</dbReference>
<accession>A0A0T6BC94</accession>
<dbReference type="InterPro" id="IPR036759">
    <property type="entry name" value="TPK_catalytic_sf"/>
</dbReference>
<evidence type="ECO:0000313" key="7">
    <source>
        <dbReference type="EMBL" id="KRT84984.1"/>
    </source>
</evidence>
<keyword evidence="4" id="KW-0067">ATP-binding</keyword>
<proteinExistence type="predicted"/>
<keyword evidence="3" id="KW-0418">Kinase</keyword>
<dbReference type="OrthoDB" id="25149at2759"/>
<dbReference type="Pfam" id="PF04265">
    <property type="entry name" value="TPK_B1_binding"/>
    <property type="match status" value="1"/>
</dbReference>
<dbReference type="InterPro" id="IPR007371">
    <property type="entry name" value="TPK_catalytic"/>
</dbReference>
<dbReference type="PANTHER" id="PTHR13622">
    <property type="entry name" value="THIAMIN PYROPHOSPHOKINASE"/>
    <property type="match status" value="1"/>
</dbReference>
<dbReference type="GO" id="GO:0006772">
    <property type="term" value="P:thiamine metabolic process"/>
    <property type="evidence" value="ECO:0007669"/>
    <property type="project" value="InterPro"/>
</dbReference>
<dbReference type="FunFam" id="2.60.120.320:FF:000001">
    <property type="entry name" value="Thiamine pyrophosphokinase"/>
    <property type="match status" value="1"/>
</dbReference>
<dbReference type="Pfam" id="PF04263">
    <property type="entry name" value="TPK_catalytic"/>
    <property type="match status" value="1"/>
</dbReference>
<dbReference type="GO" id="GO:0016301">
    <property type="term" value="F:kinase activity"/>
    <property type="evidence" value="ECO:0007669"/>
    <property type="project" value="UniProtKB-KW"/>
</dbReference>
<feature type="non-terminal residue" evidence="7">
    <location>
        <position position="1"/>
    </location>
</feature>
<evidence type="ECO:0000259" key="6">
    <source>
        <dbReference type="Pfam" id="PF04265"/>
    </source>
</evidence>
<dbReference type="EMBL" id="LJIG01001956">
    <property type="protein sequence ID" value="KRT84984.1"/>
    <property type="molecule type" value="Genomic_DNA"/>
</dbReference>
<dbReference type="NCBIfam" id="TIGR01378">
    <property type="entry name" value="thi_PPkinase"/>
    <property type="match status" value="1"/>
</dbReference>
<feature type="non-terminal residue" evidence="7">
    <location>
        <position position="258"/>
    </location>
</feature>
<evidence type="ECO:0000256" key="3">
    <source>
        <dbReference type="ARBA" id="ARBA00022777"/>
    </source>
</evidence>
<evidence type="ECO:0000256" key="4">
    <source>
        <dbReference type="ARBA" id="ARBA00022840"/>
    </source>
</evidence>
<dbReference type="CDD" id="cd07995">
    <property type="entry name" value="TPK"/>
    <property type="match status" value="1"/>
</dbReference>
<dbReference type="InterPro" id="IPR007373">
    <property type="entry name" value="Thiamin_PyroPKinase_B1-bd"/>
</dbReference>
<dbReference type="InterPro" id="IPR036371">
    <property type="entry name" value="TPK_B1-bd_sf"/>
</dbReference>
<dbReference type="InterPro" id="IPR006282">
    <property type="entry name" value="Thi_PPkinase"/>
</dbReference>
<protein>
    <submittedName>
        <fullName evidence="7">Uncharacterized protein</fullName>
    </submittedName>
</protein>
<gene>
    <name evidence="7" type="ORF">AMK59_1804</name>
</gene>
<dbReference type="SUPFAM" id="SSF63862">
    <property type="entry name" value="Thiamin pyrophosphokinase, substrate-binding domain"/>
    <property type="match status" value="1"/>
</dbReference>
<evidence type="ECO:0000313" key="8">
    <source>
        <dbReference type="Proteomes" id="UP000051574"/>
    </source>
</evidence>
<keyword evidence="8" id="KW-1185">Reference proteome</keyword>
<organism evidence="7 8">
    <name type="scientific">Oryctes borbonicus</name>
    <dbReference type="NCBI Taxonomy" id="1629725"/>
    <lineage>
        <taxon>Eukaryota</taxon>
        <taxon>Metazoa</taxon>
        <taxon>Ecdysozoa</taxon>
        <taxon>Arthropoda</taxon>
        <taxon>Hexapoda</taxon>
        <taxon>Insecta</taxon>
        <taxon>Pterygota</taxon>
        <taxon>Neoptera</taxon>
        <taxon>Endopterygota</taxon>
        <taxon>Coleoptera</taxon>
        <taxon>Polyphaga</taxon>
        <taxon>Scarabaeiformia</taxon>
        <taxon>Scarabaeidae</taxon>
        <taxon>Dynastinae</taxon>
        <taxon>Oryctes</taxon>
    </lineage>
</organism>
<feature type="domain" description="Thiamin pyrophosphokinase catalytic" evidence="5">
    <location>
        <begin position="66"/>
        <end position="183"/>
    </location>
</feature>
<evidence type="ECO:0000256" key="2">
    <source>
        <dbReference type="ARBA" id="ARBA00022741"/>
    </source>
</evidence>
<name>A0A0T6BC94_9SCAR</name>
<dbReference type="SUPFAM" id="SSF63999">
    <property type="entry name" value="Thiamin pyrophosphokinase, catalytic domain"/>
    <property type="match status" value="1"/>
</dbReference>
<dbReference type="Proteomes" id="UP000051574">
    <property type="component" value="Unassembled WGS sequence"/>
</dbReference>